<protein>
    <recommendedName>
        <fullName evidence="4">Retrotransposon gag domain-containing protein</fullName>
    </recommendedName>
</protein>
<dbReference type="GO" id="GO:0006508">
    <property type="term" value="P:proteolysis"/>
    <property type="evidence" value="ECO:0007669"/>
    <property type="project" value="InterPro"/>
</dbReference>
<dbReference type="PROSITE" id="PS00141">
    <property type="entry name" value="ASP_PROTEASE"/>
    <property type="match status" value="1"/>
</dbReference>
<dbReference type="SUPFAM" id="SSF50630">
    <property type="entry name" value="Acid proteases"/>
    <property type="match status" value="1"/>
</dbReference>
<feature type="region of interest" description="Disordered" evidence="1">
    <location>
        <begin position="25"/>
        <end position="86"/>
    </location>
</feature>
<dbReference type="VEuPathDB" id="ToxoDB:EBH_0040800"/>
<organism evidence="2 3">
    <name type="scientific">Eimeria brunetti</name>
    <dbReference type="NCBI Taxonomy" id="51314"/>
    <lineage>
        <taxon>Eukaryota</taxon>
        <taxon>Sar</taxon>
        <taxon>Alveolata</taxon>
        <taxon>Apicomplexa</taxon>
        <taxon>Conoidasida</taxon>
        <taxon>Coccidia</taxon>
        <taxon>Eucoccidiorida</taxon>
        <taxon>Eimeriorina</taxon>
        <taxon>Eimeriidae</taxon>
        <taxon>Eimeria</taxon>
    </lineage>
</organism>
<evidence type="ECO:0000256" key="1">
    <source>
        <dbReference type="SAM" id="MobiDB-lite"/>
    </source>
</evidence>
<reference evidence="2" key="1">
    <citation type="submission" date="2013-10" db="EMBL/GenBank/DDBJ databases">
        <title>Genomic analysis of the causative agents of coccidiosis in chickens.</title>
        <authorList>
            <person name="Reid A.J."/>
            <person name="Blake D."/>
            <person name="Billington K."/>
            <person name="Browne H."/>
            <person name="Dunn M."/>
            <person name="Hung S."/>
            <person name="Kawahara F."/>
            <person name="Miranda-Saavedra D."/>
            <person name="Mourier T."/>
            <person name="Nagra H."/>
            <person name="Otto T.D."/>
            <person name="Rawlings N."/>
            <person name="Sanchez A."/>
            <person name="Sanders M."/>
            <person name="Subramaniam C."/>
            <person name="Tay Y."/>
            <person name="Dear P."/>
            <person name="Doerig C."/>
            <person name="Gruber A."/>
            <person name="Parkinson J."/>
            <person name="Shirley M."/>
            <person name="Wan K.L."/>
            <person name="Berriman M."/>
            <person name="Tomley F."/>
            <person name="Pain A."/>
        </authorList>
    </citation>
    <scope>NUCLEOTIDE SEQUENCE [LARGE SCALE GENOMIC DNA]</scope>
    <source>
        <strain evidence="2">Houghton</strain>
    </source>
</reference>
<gene>
    <name evidence="2" type="ORF">EBH_0040800</name>
</gene>
<dbReference type="InterPro" id="IPR021109">
    <property type="entry name" value="Peptidase_aspartic_dom_sf"/>
</dbReference>
<accession>U6LRP6</accession>
<sequence length="532" mass="59931">MTFAPKCNTEMDMQLRNGKVLQPTLESNAGLPNTVATSRETTGQHTEMKRPEPNRDINQPAAGVGRPVTRHRDRDAGGRTESEMNQARAEPGMVELLRQFATQLVLELGNAPQRVIGYEDGRNMKNFLDLAEIEFEERRLDPRLWGSDMKKYLTGDALGYWLYLRRTGTPLTDWEHLRQQFCERFCNLTTERMKEMIAENVWQGDHNAYSARFADIVSKGITLAPDLLVGYYLANLPVEIHGDITRGGTRKFADWQEAAAALATTAAPWLETYEERLRFQRDLECTKVAPGPNSIQVSPDWGTKLFVREVQVNAEGKDVGENQQFSAVQSHPGIMWLDEDEDGRKRDPSSELEGVTAERNYQQDTRTDEPQWWREYTAQEDISSNGTLCSVGMTAILRVEVTGSQCEALLDTGASRSFISPGAVERLRLKVRRLPEECMFTVANGTQLRIDHVVKGLTMWCGTTRLSGDFLVGPVPYDLVDVNQQNGGTQGMRQRTPAEQAYDALARQIAGMTREEAKALLRPPSKRYKLPA</sequence>
<dbReference type="GO" id="GO:0004190">
    <property type="term" value="F:aspartic-type endopeptidase activity"/>
    <property type="evidence" value="ECO:0007669"/>
    <property type="project" value="InterPro"/>
</dbReference>
<feature type="compositionally biased region" description="Basic and acidic residues" evidence="1">
    <location>
        <begin position="46"/>
        <end position="55"/>
    </location>
</feature>
<evidence type="ECO:0000313" key="3">
    <source>
        <dbReference type="Proteomes" id="UP000030750"/>
    </source>
</evidence>
<feature type="region of interest" description="Disordered" evidence="1">
    <location>
        <begin position="337"/>
        <end position="367"/>
    </location>
</feature>
<dbReference type="InterPro" id="IPR001969">
    <property type="entry name" value="Aspartic_peptidase_AS"/>
</dbReference>
<keyword evidence="3" id="KW-1185">Reference proteome</keyword>
<dbReference type="Pfam" id="PF13650">
    <property type="entry name" value="Asp_protease_2"/>
    <property type="match status" value="1"/>
</dbReference>
<dbReference type="EMBL" id="HG712721">
    <property type="protein sequence ID" value="CDJ51289.1"/>
    <property type="molecule type" value="Genomic_DNA"/>
</dbReference>
<proteinExistence type="predicted"/>
<dbReference type="AlphaFoldDB" id="U6LRP6"/>
<name>U6LRP6_9EIME</name>
<feature type="compositionally biased region" description="Basic and acidic residues" evidence="1">
    <location>
        <begin position="70"/>
        <end position="82"/>
    </location>
</feature>
<dbReference type="Gene3D" id="2.40.70.10">
    <property type="entry name" value="Acid Proteases"/>
    <property type="match status" value="1"/>
</dbReference>
<evidence type="ECO:0000313" key="2">
    <source>
        <dbReference type="EMBL" id="CDJ51289.1"/>
    </source>
</evidence>
<evidence type="ECO:0008006" key="4">
    <source>
        <dbReference type="Google" id="ProtNLM"/>
    </source>
</evidence>
<dbReference type="Proteomes" id="UP000030750">
    <property type="component" value="Unassembled WGS sequence"/>
</dbReference>
<dbReference type="CDD" id="cd00303">
    <property type="entry name" value="retropepsin_like"/>
    <property type="match status" value="1"/>
</dbReference>
<dbReference type="OrthoDB" id="346286at2759"/>
<reference evidence="2" key="2">
    <citation type="submission" date="2013-10" db="EMBL/GenBank/DDBJ databases">
        <authorList>
            <person name="Aslett M."/>
        </authorList>
    </citation>
    <scope>NUCLEOTIDE SEQUENCE [LARGE SCALE GENOMIC DNA]</scope>
    <source>
        <strain evidence="2">Houghton</strain>
    </source>
</reference>
<feature type="compositionally biased region" description="Polar residues" evidence="1">
    <location>
        <begin position="25"/>
        <end position="45"/>
    </location>
</feature>